<accession>A0A8T9B6H1</accession>
<dbReference type="GO" id="GO:0004497">
    <property type="term" value="F:monooxygenase activity"/>
    <property type="evidence" value="ECO:0007669"/>
    <property type="project" value="UniProtKB-KW"/>
</dbReference>
<proteinExistence type="inferred from homology"/>
<keyword evidence="11 13" id="KW-0472">Membrane</keyword>
<name>A0A8T9B6H1_9HELO</name>
<sequence>MIAATFGVAIHLGYLNRGEHHLYGTLYVQIFLINFATAVLITVFVIGEEIGQAFTDITSITACYLGGLFGSLIIYRGFFHPLNKFPGPFGARISNFWFSAQLKNGDSYKKLEKLHGKYGDFLRIGSSDLSIIHPKAVHAIYGLGSKCTKAAWYDLTYPMVSLQTIRQKALHDHRRRIWSTVFSDKALRGYEDRMKTYRSQLVYQINTFGGQPVNVTKWFNLYTFDVMGDLAFGTSFDMLASKEEHWAIKLLGAGIEPLKWMFPVWFFRIMISLPKLGDDWWKFINYCSSKLDERMSAKPVVPDIMSSLLEPWKNQRPTGADLSLLQGDSQLIVVAGSDTTAATLTYIFYELLHNQSHISKLRDEVAPYVDVSGNVDHAKIANLNHLNGIIHETLRLHPPVPTALQRITPPEGIKIGDTYIPGNMTVYCPQYVLGQSENIYLNAQSFVPERWYSHPEMIKERSAFAPFSAGAYGCIGRPLALLNIRTTIIKLLTTFDISFAVGEDGSTLKEKSREHFTMGLEDFNVKFVKRVP</sequence>
<evidence type="ECO:0000256" key="10">
    <source>
        <dbReference type="ARBA" id="ARBA00023033"/>
    </source>
</evidence>
<evidence type="ECO:0000256" key="9">
    <source>
        <dbReference type="ARBA" id="ARBA00023004"/>
    </source>
</evidence>
<evidence type="ECO:0000313" key="15">
    <source>
        <dbReference type="Proteomes" id="UP000469559"/>
    </source>
</evidence>
<keyword evidence="8" id="KW-0560">Oxidoreductase</keyword>
<reference evidence="14 15" key="1">
    <citation type="submission" date="2018-05" db="EMBL/GenBank/DDBJ databases">
        <title>Whole genome sequencing for identification of molecular markers to develop diagnostic detection tools for the regulated plant pathogen Lachnellula willkommii.</title>
        <authorList>
            <person name="Giroux E."/>
            <person name="Bilodeau G."/>
        </authorList>
    </citation>
    <scope>NUCLEOTIDE SEQUENCE [LARGE SCALE GENOMIC DNA]</scope>
    <source>
        <strain evidence="14 15">CBS 203.66</strain>
    </source>
</reference>
<feature type="transmembrane region" description="Helical" evidence="13">
    <location>
        <begin position="53"/>
        <end position="75"/>
    </location>
</feature>
<dbReference type="InterPro" id="IPR001128">
    <property type="entry name" value="Cyt_P450"/>
</dbReference>
<dbReference type="CDD" id="cd11061">
    <property type="entry name" value="CYP67-like"/>
    <property type="match status" value="1"/>
</dbReference>
<dbReference type="PRINTS" id="PR00385">
    <property type="entry name" value="P450"/>
</dbReference>
<dbReference type="EMBL" id="QGMF01000482">
    <property type="protein sequence ID" value="TVY15568.1"/>
    <property type="molecule type" value="Genomic_DNA"/>
</dbReference>
<feature type="binding site" description="axial binding residue" evidence="12">
    <location>
        <position position="474"/>
    </location>
    <ligand>
        <name>heme</name>
        <dbReference type="ChEBI" id="CHEBI:30413"/>
    </ligand>
    <ligandPart>
        <name>Fe</name>
        <dbReference type="ChEBI" id="CHEBI:18248"/>
    </ligandPart>
</feature>
<dbReference type="Gene3D" id="1.10.630.10">
    <property type="entry name" value="Cytochrome P450"/>
    <property type="match status" value="1"/>
</dbReference>
<dbReference type="Pfam" id="PF00067">
    <property type="entry name" value="p450"/>
    <property type="match status" value="1"/>
</dbReference>
<dbReference type="AlphaFoldDB" id="A0A8T9B6H1"/>
<evidence type="ECO:0000256" key="2">
    <source>
        <dbReference type="ARBA" id="ARBA00004370"/>
    </source>
</evidence>
<dbReference type="FunFam" id="1.10.630.10:FF:000063">
    <property type="entry name" value="Cytochrome P450 monooxygenase"/>
    <property type="match status" value="1"/>
</dbReference>
<evidence type="ECO:0000256" key="7">
    <source>
        <dbReference type="ARBA" id="ARBA00022989"/>
    </source>
</evidence>
<evidence type="ECO:0000313" key="14">
    <source>
        <dbReference type="EMBL" id="TVY15568.1"/>
    </source>
</evidence>
<keyword evidence="9 12" id="KW-0408">Iron</keyword>
<organism evidence="14 15">
    <name type="scientific">Lachnellula arida</name>
    <dbReference type="NCBI Taxonomy" id="1316785"/>
    <lineage>
        <taxon>Eukaryota</taxon>
        <taxon>Fungi</taxon>
        <taxon>Dikarya</taxon>
        <taxon>Ascomycota</taxon>
        <taxon>Pezizomycotina</taxon>
        <taxon>Leotiomycetes</taxon>
        <taxon>Helotiales</taxon>
        <taxon>Lachnaceae</taxon>
        <taxon>Lachnellula</taxon>
    </lineage>
</organism>
<dbReference type="InterPro" id="IPR002403">
    <property type="entry name" value="Cyt_P450_E_grp-IV"/>
</dbReference>
<evidence type="ECO:0000256" key="13">
    <source>
        <dbReference type="SAM" id="Phobius"/>
    </source>
</evidence>
<evidence type="ECO:0000256" key="12">
    <source>
        <dbReference type="PIRSR" id="PIRSR602403-1"/>
    </source>
</evidence>
<dbReference type="InterPro" id="IPR036396">
    <property type="entry name" value="Cyt_P450_sf"/>
</dbReference>
<dbReference type="InterPro" id="IPR050121">
    <property type="entry name" value="Cytochrome_P450_monoxygenase"/>
</dbReference>
<keyword evidence="7 13" id="KW-1133">Transmembrane helix</keyword>
<gene>
    <name evidence="14" type="ORF">LARI1_G007250</name>
</gene>
<dbReference type="SUPFAM" id="SSF48264">
    <property type="entry name" value="Cytochrome P450"/>
    <property type="match status" value="1"/>
</dbReference>
<dbReference type="PANTHER" id="PTHR24305:SF112">
    <property type="entry name" value="L-ORNITHINE-N5-MONOOXYGENASE (EUROFUNG)"/>
    <property type="match status" value="1"/>
</dbReference>
<dbReference type="PRINTS" id="PR00465">
    <property type="entry name" value="EP450IV"/>
</dbReference>
<comment type="cofactor">
    <cofactor evidence="1 12">
        <name>heme</name>
        <dbReference type="ChEBI" id="CHEBI:30413"/>
    </cofactor>
</comment>
<comment type="similarity">
    <text evidence="3">Belongs to the cytochrome P450 family.</text>
</comment>
<protein>
    <submittedName>
        <fullName evidence="14">Tryprostatin B 6-hydroxylase</fullName>
    </submittedName>
</protein>
<comment type="caution">
    <text evidence="14">The sequence shown here is derived from an EMBL/GenBank/DDBJ whole genome shotgun (WGS) entry which is preliminary data.</text>
</comment>
<dbReference type="GO" id="GO:0016020">
    <property type="term" value="C:membrane"/>
    <property type="evidence" value="ECO:0007669"/>
    <property type="project" value="UniProtKB-SubCell"/>
</dbReference>
<evidence type="ECO:0000256" key="8">
    <source>
        <dbReference type="ARBA" id="ARBA00023002"/>
    </source>
</evidence>
<keyword evidence="15" id="KW-1185">Reference proteome</keyword>
<dbReference type="OrthoDB" id="6692864at2759"/>
<evidence type="ECO:0000256" key="1">
    <source>
        <dbReference type="ARBA" id="ARBA00001971"/>
    </source>
</evidence>
<keyword evidence="4 12" id="KW-0349">Heme</keyword>
<dbReference type="GO" id="GO:1902181">
    <property type="term" value="P:verruculogen biosynthetic process"/>
    <property type="evidence" value="ECO:0007669"/>
    <property type="project" value="UniProtKB-ARBA"/>
</dbReference>
<evidence type="ECO:0000256" key="6">
    <source>
        <dbReference type="ARBA" id="ARBA00022723"/>
    </source>
</evidence>
<dbReference type="PANTHER" id="PTHR24305">
    <property type="entry name" value="CYTOCHROME P450"/>
    <property type="match status" value="1"/>
</dbReference>
<evidence type="ECO:0000256" key="5">
    <source>
        <dbReference type="ARBA" id="ARBA00022692"/>
    </source>
</evidence>
<keyword evidence="10" id="KW-0503">Monooxygenase</keyword>
<keyword evidence="5 13" id="KW-0812">Transmembrane</keyword>
<dbReference type="GO" id="GO:0020037">
    <property type="term" value="F:heme binding"/>
    <property type="evidence" value="ECO:0007669"/>
    <property type="project" value="InterPro"/>
</dbReference>
<evidence type="ECO:0000256" key="3">
    <source>
        <dbReference type="ARBA" id="ARBA00010617"/>
    </source>
</evidence>
<evidence type="ECO:0000256" key="11">
    <source>
        <dbReference type="ARBA" id="ARBA00023136"/>
    </source>
</evidence>
<dbReference type="GO" id="GO:0005506">
    <property type="term" value="F:iron ion binding"/>
    <property type="evidence" value="ECO:0007669"/>
    <property type="project" value="InterPro"/>
</dbReference>
<feature type="transmembrane region" description="Helical" evidence="13">
    <location>
        <begin position="26"/>
        <end position="46"/>
    </location>
</feature>
<dbReference type="Proteomes" id="UP000469559">
    <property type="component" value="Unassembled WGS sequence"/>
</dbReference>
<keyword evidence="6 12" id="KW-0479">Metal-binding</keyword>
<evidence type="ECO:0000256" key="4">
    <source>
        <dbReference type="ARBA" id="ARBA00022617"/>
    </source>
</evidence>
<comment type="subcellular location">
    <subcellularLocation>
        <location evidence="2">Membrane</location>
    </subcellularLocation>
</comment>
<dbReference type="GO" id="GO:0016705">
    <property type="term" value="F:oxidoreductase activity, acting on paired donors, with incorporation or reduction of molecular oxygen"/>
    <property type="evidence" value="ECO:0007669"/>
    <property type="project" value="InterPro"/>
</dbReference>